<dbReference type="AlphaFoldDB" id="A0A0D8HLC4"/>
<organism evidence="1 2">
    <name type="scientific">Acidithrix ferrooxidans</name>
    <dbReference type="NCBI Taxonomy" id="1280514"/>
    <lineage>
        <taxon>Bacteria</taxon>
        <taxon>Bacillati</taxon>
        <taxon>Actinomycetota</taxon>
        <taxon>Acidimicrobiia</taxon>
        <taxon>Acidimicrobiales</taxon>
        <taxon>Acidimicrobiaceae</taxon>
        <taxon>Acidithrix</taxon>
    </lineage>
</organism>
<proteinExistence type="predicted"/>
<evidence type="ECO:0000313" key="2">
    <source>
        <dbReference type="Proteomes" id="UP000032360"/>
    </source>
</evidence>
<dbReference type="EMBL" id="JXYS01000010">
    <property type="protein sequence ID" value="KJF18649.1"/>
    <property type="molecule type" value="Genomic_DNA"/>
</dbReference>
<gene>
    <name evidence="1" type="ORF">AXFE_04350</name>
</gene>
<keyword evidence="2" id="KW-1185">Reference proteome</keyword>
<protein>
    <submittedName>
        <fullName evidence="1">Uncharacterized protein</fullName>
    </submittedName>
</protein>
<name>A0A0D8HLC4_9ACTN</name>
<sequence>MISPDPSLGSVNGFFDYGYILISSLGAPLVITLSDKLPGTSRLNKLLNSVWRTANVLSCSVIRSKKIVSLDDIHGFFAILHFRALSRLIGCCSNPIMPQTRASILLFSLKVIARRPWCQQLLDRLDLKAVDHAMRSSRMQFSWP</sequence>
<accession>A0A0D8HLC4</accession>
<comment type="caution">
    <text evidence="1">The sequence shown here is derived from an EMBL/GenBank/DDBJ whole genome shotgun (WGS) entry which is preliminary data.</text>
</comment>
<evidence type="ECO:0000313" key="1">
    <source>
        <dbReference type="EMBL" id="KJF18649.1"/>
    </source>
</evidence>
<reference evidence="1 2" key="1">
    <citation type="submission" date="2015-01" db="EMBL/GenBank/DDBJ databases">
        <title>Draft genome of the acidophilic iron oxidizer Acidithrix ferrooxidans strain Py-F3.</title>
        <authorList>
            <person name="Poehlein A."/>
            <person name="Eisen S."/>
            <person name="Schloemann M."/>
            <person name="Johnson B.D."/>
            <person name="Daniel R."/>
            <person name="Muehling M."/>
        </authorList>
    </citation>
    <scope>NUCLEOTIDE SEQUENCE [LARGE SCALE GENOMIC DNA]</scope>
    <source>
        <strain evidence="1 2">Py-F3</strain>
    </source>
</reference>
<dbReference type="Proteomes" id="UP000032360">
    <property type="component" value="Unassembled WGS sequence"/>
</dbReference>